<evidence type="ECO:0000313" key="4">
    <source>
        <dbReference type="Proteomes" id="UP000594042"/>
    </source>
</evidence>
<dbReference type="PANTHER" id="PTHR10953">
    <property type="entry name" value="UBIQUITIN-ACTIVATING ENZYME E1"/>
    <property type="match status" value="1"/>
</dbReference>
<dbReference type="GO" id="GO:0004792">
    <property type="term" value="F:thiosulfate-cyanide sulfurtransferase activity"/>
    <property type="evidence" value="ECO:0007669"/>
    <property type="project" value="TreeGrafter"/>
</dbReference>
<proteinExistence type="inferred from homology"/>
<accession>A0A7G1HQ07</accession>
<dbReference type="RefSeq" id="WP_021931774.1">
    <property type="nucleotide sequence ID" value="NZ_AP023322.1"/>
</dbReference>
<name>A0A7G1HQ07_9BACT</name>
<organism evidence="3 4">
    <name type="scientific">Coprobacter secundus subsp. similis</name>
    <dbReference type="NCBI Taxonomy" id="2751153"/>
    <lineage>
        <taxon>Bacteria</taxon>
        <taxon>Pseudomonadati</taxon>
        <taxon>Bacteroidota</taxon>
        <taxon>Bacteroidia</taxon>
        <taxon>Bacteroidales</taxon>
        <taxon>Barnesiellaceae</taxon>
        <taxon>Coprobacter</taxon>
    </lineage>
</organism>
<dbReference type="KEGG" id="copr:Cop2CBH44_00190"/>
<evidence type="ECO:0000313" key="3">
    <source>
        <dbReference type="EMBL" id="BCI61666.1"/>
    </source>
</evidence>
<dbReference type="SUPFAM" id="SSF69572">
    <property type="entry name" value="Activating enzymes of the ubiquitin-like proteins"/>
    <property type="match status" value="1"/>
</dbReference>
<dbReference type="InterPro" id="IPR045886">
    <property type="entry name" value="ThiF/MoeB/HesA"/>
</dbReference>
<reference evidence="4" key="1">
    <citation type="submission" date="2020-07" db="EMBL/GenBank/DDBJ databases">
        <title>Complete genome sequencing of Coprobacter sp. strain 2CBH44.</title>
        <authorList>
            <person name="Sakamoto M."/>
            <person name="Murakami T."/>
            <person name="Mori H."/>
        </authorList>
    </citation>
    <scope>NUCLEOTIDE SEQUENCE [LARGE SCALE GENOMIC DNA]</scope>
    <source>
        <strain evidence="4">2CBH44</strain>
    </source>
</reference>
<dbReference type="GO" id="GO:0008641">
    <property type="term" value="F:ubiquitin-like modifier activating enzyme activity"/>
    <property type="evidence" value="ECO:0007669"/>
    <property type="project" value="InterPro"/>
</dbReference>
<dbReference type="CDD" id="cd00757">
    <property type="entry name" value="ThiF_MoeB_HesA_family"/>
    <property type="match status" value="1"/>
</dbReference>
<dbReference type="EMBL" id="AP023322">
    <property type="protein sequence ID" value="BCI61666.1"/>
    <property type="molecule type" value="Genomic_DNA"/>
</dbReference>
<dbReference type="Pfam" id="PF00899">
    <property type="entry name" value="ThiF"/>
    <property type="match status" value="1"/>
</dbReference>
<sequence>MNLSERYSRQIMLEPIGEAGQKKLSQASVLLVGVGGLGSPIALYLTGAGVGRLGLIDGDVVSESNLQRQVLYTEEEIGRPKAECARRRLQALSSTIEIDVYPYFLTRDNALSIIQNYDIVVDGCDNFATRYLIDDCCRETGKPYVYGTIGEFRGQASVFNYRGGIGYRDLYPDEMELTASPSKPGGVLGVVPGIIGSIEAAETIKIITDSGEPLRNRLFTIDVLTLKTEILEF</sequence>
<dbReference type="GO" id="GO:0016779">
    <property type="term" value="F:nucleotidyltransferase activity"/>
    <property type="evidence" value="ECO:0007669"/>
    <property type="project" value="TreeGrafter"/>
</dbReference>
<dbReference type="PANTHER" id="PTHR10953:SF102">
    <property type="entry name" value="ADENYLYLTRANSFERASE AND SULFURTRANSFERASE MOCS3"/>
    <property type="match status" value="1"/>
</dbReference>
<dbReference type="InterPro" id="IPR000594">
    <property type="entry name" value="ThiF_NAD_FAD-bd"/>
</dbReference>
<dbReference type="GO" id="GO:0005829">
    <property type="term" value="C:cytosol"/>
    <property type="evidence" value="ECO:0007669"/>
    <property type="project" value="TreeGrafter"/>
</dbReference>
<feature type="domain" description="THIF-type NAD/FAD binding fold" evidence="2">
    <location>
        <begin position="7"/>
        <end position="229"/>
    </location>
</feature>
<dbReference type="GO" id="GO:0008146">
    <property type="term" value="F:sulfotransferase activity"/>
    <property type="evidence" value="ECO:0007669"/>
    <property type="project" value="TreeGrafter"/>
</dbReference>
<evidence type="ECO:0000256" key="1">
    <source>
        <dbReference type="ARBA" id="ARBA00009919"/>
    </source>
</evidence>
<dbReference type="FunFam" id="3.40.50.720:FF:000080">
    <property type="entry name" value="Thiazole biosynthesis adenylyltransferase ThiF"/>
    <property type="match status" value="1"/>
</dbReference>
<dbReference type="InterPro" id="IPR035985">
    <property type="entry name" value="Ubiquitin-activating_enz"/>
</dbReference>
<protein>
    <submittedName>
        <fullName evidence="3">Molybdopterin biosynthesis protein</fullName>
    </submittedName>
</protein>
<gene>
    <name evidence="3" type="ORF">Cop2CBH44_00190</name>
</gene>
<dbReference type="Proteomes" id="UP000594042">
    <property type="component" value="Chromosome"/>
</dbReference>
<evidence type="ECO:0000259" key="2">
    <source>
        <dbReference type="Pfam" id="PF00899"/>
    </source>
</evidence>
<keyword evidence="4" id="KW-1185">Reference proteome</keyword>
<dbReference type="AlphaFoldDB" id="A0A7G1HQ07"/>
<dbReference type="Gene3D" id="3.40.50.720">
    <property type="entry name" value="NAD(P)-binding Rossmann-like Domain"/>
    <property type="match status" value="1"/>
</dbReference>
<comment type="similarity">
    <text evidence="1">Belongs to the HesA/MoeB/ThiF family.</text>
</comment>